<dbReference type="Proteomes" id="UP000309016">
    <property type="component" value="Chromosome"/>
</dbReference>
<reference evidence="2 3" key="1">
    <citation type="submission" date="2019-06" db="EMBL/GenBank/DDBJ databases">
        <title>Complete genome sequence of Antarcticibacterium flavum KCTC 52984T from an Antarctic marine sediment.</title>
        <authorList>
            <person name="Lee Y.M."/>
            <person name="Shin S.C."/>
        </authorList>
    </citation>
    <scope>NUCLEOTIDE SEQUENCE [LARGE SCALE GENOMIC DNA]</scope>
    <source>
        <strain evidence="2 3">KCTC 52984</strain>
    </source>
</reference>
<sequence>MMLKRSLFLLAFFLIFGEAFSQKRYPKDVYNTLGIQAGINYGGLSSDNLSLSPGVGFSAGLSTRANVYNNFLFLYGIKYFQYNTGIDVRQEGRSELSQINLRTNGVQLNFFGGHKIIGDHLSIEAGPVIQINSKLLTNEGYENAMVDGYLLTAESLEDISKINFALAGQVSAGLRRLKVWAQYQYGLSNMFRNLEPEEEGGNGSRVTDLQGVVRLATAGIVFYF</sequence>
<evidence type="ECO:0000313" key="2">
    <source>
        <dbReference type="EMBL" id="QCY69617.1"/>
    </source>
</evidence>
<dbReference type="InterPro" id="IPR025665">
    <property type="entry name" value="Beta-barrel_OMP_2"/>
</dbReference>
<organism evidence="2 3">
    <name type="scientific">Antarcticibacterium flavum</name>
    <dbReference type="NCBI Taxonomy" id="2058175"/>
    <lineage>
        <taxon>Bacteria</taxon>
        <taxon>Pseudomonadati</taxon>
        <taxon>Bacteroidota</taxon>
        <taxon>Flavobacteriia</taxon>
        <taxon>Flavobacteriales</taxon>
        <taxon>Flavobacteriaceae</taxon>
        <taxon>Antarcticibacterium</taxon>
    </lineage>
</organism>
<proteinExistence type="predicted"/>
<gene>
    <name evidence="2" type="ORF">FHG64_09525</name>
</gene>
<keyword evidence="3" id="KW-1185">Reference proteome</keyword>
<dbReference type="RefSeq" id="WP_139066183.1">
    <property type="nucleotide sequence ID" value="NZ_CP040812.1"/>
</dbReference>
<dbReference type="EMBL" id="CP040812">
    <property type="protein sequence ID" value="QCY69617.1"/>
    <property type="molecule type" value="Genomic_DNA"/>
</dbReference>
<feature type="domain" description="Outer membrane protein beta-barrel" evidence="1">
    <location>
        <begin position="32"/>
        <end position="192"/>
    </location>
</feature>
<accession>A0A5B7X2I8</accession>
<name>A0A5B7X2I8_9FLAO</name>
<dbReference type="KEGG" id="afla:FHG64_09525"/>
<dbReference type="OrthoDB" id="1143271at2"/>
<evidence type="ECO:0000259" key="1">
    <source>
        <dbReference type="Pfam" id="PF13568"/>
    </source>
</evidence>
<protein>
    <submittedName>
        <fullName evidence="2">PorT family protein</fullName>
    </submittedName>
</protein>
<evidence type="ECO:0000313" key="3">
    <source>
        <dbReference type="Proteomes" id="UP000309016"/>
    </source>
</evidence>
<dbReference type="AlphaFoldDB" id="A0A5B7X2I8"/>
<dbReference type="Pfam" id="PF13568">
    <property type="entry name" value="OMP_b-brl_2"/>
    <property type="match status" value="1"/>
</dbReference>